<reference evidence="2" key="1">
    <citation type="journal article" date="2019" name="Int. J. Syst. Evol. Microbiol.">
        <title>The Global Catalogue of Microorganisms (GCM) 10K type strain sequencing project: providing services to taxonomists for standard genome sequencing and annotation.</title>
        <authorList>
            <consortium name="The Broad Institute Genomics Platform"/>
            <consortium name="The Broad Institute Genome Sequencing Center for Infectious Disease"/>
            <person name="Wu L."/>
            <person name="Ma J."/>
        </authorList>
    </citation>
    <scope>NUCLEOTIDE SEQUENCE [LARGE SCALE GENOMIC DNA]</scope>
    <source>
        <strain evidence="2">CCUG 48316</strain>
    </source>
</reference>
<proteinExistence type="predicted"/>
<dbReference type="RefSeq" id="WP_378970585.1">
    <property type="nucleotide sequence ID" value="NZ_JBHSWN010000001.1"/>
</dbReference>
<evidence type="ECO:0000313" key="1">
    <source>
        <dbReference type="EMBL" id="MFC6790608.1"/>
    </source>
</evidence>
<dbReference type="EMBL" id="JBHSWN010000001">
    <property type="protein sequence ID" value="MFC6790608.1"/>
    <property type="molecule type" value="Genomic_DNA"/>
</dbReference>
<dbReference type="Proteomes" id="UP001596292">
    <property type="component" value="Unassembled WGS sequence"/>
</dbReference>
<keyword evidence="2" id="KW-1185">Reference proteome</keyword>
<organism evidence="1 2">
    <name type="scientific">Methylobacterium komagatae</name>
    <dbReference type="NCBI Taxonomy" id="374425"/>
    <lineage>
        <taxon>Bacteria</taxon>
        <taxon>Pseudomonadati</taxon>
        <taxon>Pseudomonadota</taxon>
        <taxon>Alphaproteobacteria</taxon>
        <taxon>Hyphomicrobiales</taxon>
        <taxon>Methylobacteriaceae</taxon>
        <taxon>Methylobacterium</taxon>
    </lineage>
</organism>
<accession>A0ABW2BJK6</accession>
<name>A0ABW2BJK6_9HYPH</name>
<gene>
    <name evidence="1" type="ORF">ACFQE0_13925</name>
</gene>
<comment type="caution">
    <text evidence="1">The sequence shown here is derived from an EMBL/GenBank/DDBJ whole genome shotgun (WGS) entry which is preliminary data.</text>
</comment>
<evidence type="ECO:0000313" key="2">
    <source>
        <dbReference type="Proteomes" id="UP001596292"/>
    </source>
</evidence>
<protein>
    <submittedName>
        <fullName evidence="1">Uncharacterized protein</fullName>
    </submittedName>
</protein>
<sequence>MADAINPNLVNLLRIMVGAHVIAQGQIGENQNEIADLKSKNADLEARFADQGETILAMSKVLDKLASTVAELQGHAETVVGESGIATQLGDLNELPALQEQLAAAMPAPVEAAPVTEAPAAAPAQDPAPQAVAA</sequence>